<feature type="compositionally biased region" description="Basic and acidic residues" evidence="1">
    <location>
        <begin position="31"/>
        <end position="49"/>
    </location>
</feature>
<evidence type="ECO:0000256" key="1">
    <source>
        <dbReference type="SAM" id="MobiDB-lite"/>
    </source>
</evidence>
<feature type="region of interest" description="Disordered" evidence="1">
    <location>
        <begin position="1"/>
        <end position="20"/>
    </location>
</feature>
<dbReference type="EMBL" id="KN726156">
    <property type="protein sequence ID" value="KIH69442.1"/>
    <property type="molecule type" value="Genomic_DNA"/>
</dbReference>
<sequence length="199" mass="22500">MSFSPNPNTTEPELFEQEQVEHVDEELVPQAEERERSTNQRKGEIAESKETNALQRTETKLVTMSKCHQKEIAAPGVKHPRLNLQAVKFLVHLLRHSRITLLILIHNKMSACALLKTIVERNKDPSLDHLLFSLSKKISKDFWSDCSEAEALSRSIVISGVEGPHEALLPSQRQRDVEGKVANLLNVLQVECRPEKVLG</sequence>
<protein>
    <submittedName>
        <fullName evidence="2">Uncharacterized protein</fullName>
    </submittedName>
</protein>
<dbReference type="AlphaFoldDB" id="A0A0C2E205"/>
<proteinExistence type="predicted"/>
<reference evidence="2 3" key="1">
    <citation type="submission" date="2013-12" db="EMBL/GenBank/DDBJ databases">
        <title>Draft genome of the parsitic nematode Ancylostoma duodenale.</title>
        <authorList>
            <person name="Mitreva M."/>
        </authorList>
    </citation>
    <scope>NUCLEOTIDE SEQUENCE [LARGE SCALE GENOMIC DNA]</scope>
    <source>
        <strain evidence="2 3">Zhejiang</strain>
    </source>
</reference>
<evidence type="ECO:0000313" key="3">
    <source>
        <dbReference type="Proteomes" id="UP000054047"/>
    </source>
</evidence>
<feature type="region of interest" description="Disordered" evidence="1">
    <location>
        <begin position="26"/>
        <end position="49"/>
    </location>
</feature>
<name>A0A0C2E205_9BILA</name>
<evidence type="ECO:0000313" key="2">
    <source>
        <dbReference type="EMBL" id="KIH69442.1"/>
    </source>
</evidence>
<accession>A0A0C2E205</accession>
<feature type="compositionally biased region" description="Polar residues" evidence="1">
    <location>
        <begin position="1"/>
        <end position="11"/>
    </location>
</feature>
<dbReference type="OrthoDB" id="7480989at2759"/>
<dbReference type="Proteomes" id="UP000054047">
    <property type="component" value="Unassembled WGS sequence"/>
</dbReference>
<keyword evidence="3" id="KW-1185">Reference proteome</keyword>
<organism evidence="2 3">
    <name type="scientific">Ancylostoma duodenale</name>
    <dbReference type="NCBI Taxonomy" id="51022"/>
    <lineage>
        <taxon>Eukaryota</taxon>
        <taxon>Metazoa</taxon>
        <taxon>Ecdysozoa</taxon>
        <taxon>Nematoda</taxon>
        <taxon>Chromadorea</taxon>
        <taxon>Rhabditida</taxon>
        <taxon>Rhabditina</taxon>
        <taxon>Rhabditomorpha</taxon>
        <taxon>Strongyloidea</taxon>
        <taxon>Ancylostomatidae</taxon>
        <taxon>Ancylostomatinae</taxon>
        <taxon>Ancylostoma</taxon>
    </lineage>
</organism>
<gene>
    <name evidence="2" type="ORF">ANCDUO_00221</name>
</gene>